<dbReference type="RefSeq" id="WP_044243236.1">
    <property type="nucleotide sequence ID" value="NZ_ASRX01000028.1"/>
</dbReference>
<dbReference type="PANTHER" id="PTHR34109">
    <property type="entry name" value="BNAUNNG04460D PROTEIN-RELATED"/>
    <property type="match status" value="1"/>
</dbReference>
<comment type="caution">
    <text evidence="2">The sequence shown here is derived from an EMBL/GenBank/DDBJ whole genome shotgun (WGS) entry which is preliminary data.</text>
</comment>
<dbReference type="OrthoDB" id="9795306at2"/>
<protein>
    <submittedName>
        <fullName evidence="2">Transposase, IS493 family</fullName>
    </submittedName>
</protein>
<dbReference type="PROSITE" id="PS51819">
    <property type="entry name" value="VOC"/>
    <property type="match status" value="1"/>
</dbReference>
<dbReference type="InterPro" id="IPR029068">
    <property type="entry name" value="Glyas_Bleomycin-R_OHBP_Dase"/>
</dbReference>
<keyword evidence="3" id="KW-1185">Reference proteome</keyword>
<dbReference type="STRING" id="1192034.CAP_3799"/>
<reference evidence="2 3" key="1">
    <citation type="submission" date="2013-05" db="EMBL/GenBank/DDBJ databases">
        <title>Genome assembly of Chondromyces apiculatus DSM 436.</title>
        <authorList>
            <person name="Sharma G."/>
            <person name="Khatri I."/>
            <person name="Kaur C."/>
            <person name="Mayilraj S."/>
            <person name="Subramanian S."/>
        </authorList>
    </citation>
    <scope>NUCLEOTIDE SEQUENCE [LARGE SCALE GENOMIC DNA]</scope>
    <source>
        <strain evidence="2 3">DSM 436</strain>
    </source>
</reference>
<evidence type="ECO:0000313" key="2">
    <source>
        <dbReference type="EMBL" id="EYF04988.1"/>
    </source>
</evidence>
<dbReference type="InterPro" id="IPR037523">
    <property type="entry name" value="VOC_core"/>
</dbReference>
<organism evidence="2 3">
    <name type="scientific">Chondromyces apiculatus DSM 436</name>
    <dbReference type="NCBI Taxonomy" id="1192034"/>
    <lineage>
        <taxon>Bacteria</taxon>
        <taxon>Pseudomonadati</taxon>
        <taxon>Myxococcota</taxon>
        <taxon>Polyangia</taxon>
        <taxon>Polyangiales</taxon>
        <taxon>Polyangiaceae</taxon>
        <taxon>Chondromyces</taxon>
    </lineage>
</organism>
<evidence type="ECO:0000313" key="3">
    <source>
        <dbReference type="Proteomes" id="UP000019678"/>
    </source>
</evidence>
<name>A0A017T6V7_9BACT</name>
<dbReference type="AlphaFoldDB" id="A0A017T6V7"/>
<dbReference type="PANTHER" id="PTHR34109:SF1">
    <property type="entry name" value="VOC DOMAIN-CONTAINING PROTEIN"/>
    <property type="match status" value="1"/>
</dbReference>
<dbReference type="SUPFAM" id="SSF54593">
    <property type="entry name" value="Glyoxalase/Bleomycin resistance protein/Dihydroxybiphenyl dioxygenase"/>
    <property type="match status" value="1"/>
</dbReference>
<dbReference type="eggNOG" id="COG2764">
    <property type="taxonomic scope" value="Bacteria"/>
</dbReference>
<dbReference type="Proteomes" id="UP000019678">
    <property type="component" value="Unassembled WGS sequence"/>
</dbReference>
<sequence>MATHHKPPTFTAVTPYLTTTGADDLIAFLQQVFGAQLVDRHTDESGRVAHATVRIDDAVLEVSEANDTWKAMPLALHVYVPDVDATYKRAIDAGARSTMEPKLHDYGERGGGVQDRWGNHWFLATYVGQPGDKGGS</sequence>
<gene>
    <name evidence="2" type="ORF">CAP_3799</name>
</gene>
<dbReference type="EMBL" id="ASRX01000028">
    <property type="protein sequence ID" value="EYF04988.1"/>
    <property type="molecule type" value="Genomic_DNA"/>
</dbReference>
<dbReference type="Gene3D" id="3.30.720.110">
    <property type="match status" value="1"/>
</dbReference>
<accession>A0A017T6V7</accession>
<evidence type="ECO:0000259" key="1">
    <source>
        <dbReference type="PROSITE" id="PS51819"/>
    </source>
</evidence>
<dbReference type="InterPro" id="IPR004360">
    <property type="entry name" value="Glyas_Fos-R_dOase_dom"/>
</dbReference>
<dbReference type="CDD" id="cd07246">
    <property type="entry name" value="VOC_like"/>
    <property type="match status" value="1"/>
</dbReference>
<dbReference type="Gene3D" id="3.30.720.120">
    <property type="match status" value="1"/>
</dbReference>
<dbReference type="Pfam" id="PF00903">
    <property type="entry name" value="Glyoxalase"/>
    <property type="match status" value="1"/>
</dbReference>
<feature type="domain" description="VOC" evidence="1">
    <location>
        <begin position="9"/>
        <end position="136"/>
    </location>
</feature>
<proteinExistence type="predicted"/>